<comment type="similarity">
    <text evidence="3">Belongs to the multi antimicrobial extrusion (MATE) (TC 2.A.66.1) family.</text>
</comment>
<feature type="transmembrane region" description="Helical" evidence="13">
    <location>
        <begin position="192"/>
        <end position="212"/>
    </location>
</feature>
<gene>
    <name evidence="14" type="ORF">H8923_11300</name>
</gene>
<feature type="transmembrane region" description="Helical" evidence="13">
    <location>
        <begin position="386"/>
        <end position="405"/>
    </location>
</feature>
<dbReference type="NCBIfam" id="TIGR00797">
    <property type="entry name" value="matE"/>
    <property type="match status" value="1"/>
</dbReference>
<evidence type="ECO:0000256" key="4">
    <source>
        <dbReference type="ARBA" id="ARBA00020268"/>
    </source>
</evidence>
<evidence type="ECO:0000256" key="3">
    <source>
        <dbReference type="ARBA" id="ARBA00010199"/>
    </source>
</evidence>
<evidence type="ECO:0000256" key="13">
    <source>
        <dbReference type="SAM" id="Phobius"/>
    </source>
</evidence>
<evidence type="ECO:0000313" key="15">
    <source>
        <dbReference type="Proteomes" id="UP000609849"/>
    </source>
</evidence>
<evidence type="ECO:0000256" key="11">
    <source>
        <dbReference type="ARBA" id="ARBA00023136"/>
    </source>
</evidence>
<keyword evidence="15" id="KW-1185">Reference proteome</keyword>
<feature type="transmembrane region" description="Helical" evidence="13">
    <location>
        <begin position="12"/>
        <end position="31"/>
    </location>
</feature>
<keyword evidence="8 13" id="KW-0812">Transmembrane</keyword>
<feature type="transmembrane region" description="Helical" evidence="13">
    <location>
        <begin position="131"/>
        <end position="151"/>
    </location>
</feature>
<feature type="transmembrane region" description="Helical" evidence="13">
    <location>
        <begin position="51"/>
        <end position="76"/>
    </location>
</feature>
<dbReference type="Proteomes" id="UP000609849">
    <property type="component" value="Unassembled WGS sequence"/>
</dbReference>
<dbReference type="EMBL" id="JACRWE010000004">
    <property type="protein sequence ID" value="MBC5997352.1"/>
    <property type="molecule type" value="Genomic_DNA"/>
</dbReference>
<evidence type="ECO:0000256" key="7">
    <source>
        <dbReference type="ARBA" id="ARBA00022475"/>
    </source>
</evidence>
<name>A0ABR7JR06_9FIRM</name>
<dbReference type="InterPro" id="IPR002528">
    <property type="entry name" value="MATE_fam"/>
</dbReference>
<reference evidence="14 15" key="1">
    <citation type="submission" date="2020-08" db="EMBL/GenBank/DDBJ databases">
        <authorList>
            <person name="Liu C."/>
            <person name="Sun Q."/>
        </authorList>
    </citation>
    <scope>NUCLEOTIDE SEQUENCE [LARGE SCALE GENOMIC DNA]</scope>
    <source>
        <strain evidence="14 15">NSJ-18</strain>
    </source>
</reference>
<sequence>MVKDMTIGNPTKLILSFSMPLLIGNVFQQFYNMVDTMIVGRFIGVEALAALGATGSLNFFVIGFIIGITSGFAVPIAQSFGAGEEEKLRHYVAVSSYLCTIFSIVITLVMIFSVKSILTIMQTPSDIFESAYSYIKVICGGVTATISYNMLSSILRSLGDSKTPLYFLIVGSILNVILDIVLIVNFKMGVAGAAYATVVSQAVSAILCLIYMSKKFKILKFKKKDLGFDLMTSMKLLKIGMPMALQFSITASGSMILQGAINSFGSTVVAAYTAASKVEQVLMQPAITLGTTMATYTGQNLGAEKYDRIEDGIKRSVRISIIFSIIAGIIIVVFGTDIAKLFISVEAPEVMKAAKQYLNTVALFFIPLGLLFVYRNVLQGMGEGITTMYAGISELVGRLIVGFFLSKYLGYTAICLAGPAAWIAAAVLLVIFYYKKAKTFNLNESCEEMYIN</sequence>
<dbReference type="PANTHER" id="PTHR43298">
    <property type="entry name" value="MULTIDRUG RESISTANCE PROTEIN NORM-RELATED"/>
    <property type="match status" value="1"/>
</dbReference>
<organism evidence="14 15">
    <name type="scientific">Romboutsia faecis</name>
    <dbReference type="NCBI Taxonomy" id="2764597"/>
    <lineage>
        <taxon>Bacteria</taxon>
        <taxon>Bacillati</taxon>
        <taxon>Bacillota</taxon>
        <taxon>Clostridia</taxon>
        <taxon>Peptostreptococcales</taxon>
        <taxon>Peptostreptococcaceae</taxon>
        <taxon>Romboutsia</taxon>
    </lineage>
</organism>
<evidence type="ECO:0000256" key="2">
    <source>
        <dbReference type="ARBA" id="ARBA00004651"/>
    </source>
</evidence>
<evidence type="ECO:0000313" key="14">
    <source>
        <dbReference type="EMBL" id="MBC5997352.1"/>
    </source>
</evidence>
<evidence type="ECO:0000256" key="8">
    <source>
        <dbReference type="ARBA" id="ARBA00022692"/>
    </source>
</evidence>
<keyword evidence="6" id="KW-0050">Antiport</keyword>
<evidence type="ECO:0000256" key="5">
    <source>
        <dbReference type="ARBA" id="ARBA00022448"/>
    </source>
</evidence>
<keyword evidence="9 13" id="KW-1133">Transmembrane helix</keyword>
<keyword evidence="10" id="KW-0406">Ion transport</keyword>
<comment type="function">
    <text evidence="1">Multidrug efflux pump.</text>
</comment>
<evidence type="ECO:0000256" key="9">
    <source>
        <dbReference type="ARBA" id="ARBA00022989"/>
    </source>
</evidence>
<evidence type="ECO:0000256" key="1">
    <source>
        <dbReference type="ARBA" id="ARBA00003408"/>
    </source>
</evidence>
<dbReference type="RefSeq" id="WP_153925062.1">
    <property type="nucleotide sequence ID" value="NZ_JACRWE010000004.1"/>
</dbReference>
<feature type="transmembrane region" description="Helical" evidence="13">
    <location>
        <begin position="356"/>
        <end position="374"/>
    </location>
</feature>
<dbReference type="Pfam" id="PF01554">
    <property type="entry name" value="MatE"/>
    <property type="match status" value="2"/>
</dbReference>
<evidence type="ECO:0000256" key="12">
    <source>
        <dbReference type="ARBA" id="ARBA00031636"/>
    </source>
</evidence>
<protein>
    <recommendedName>
        <fullName evidence="4">Probable multidrug resistance protein NorM</fullName>
    </recommendedName>
    <alternativeName>
        <fullName evidence="12">Multidrug-efflux transporter</fullName>
    </alternativeName>
</protein>
<feature type="transmembrane region" description="Helical" evidence="13">
    <location>
        <begin position="317"/>
        <end position="336"/>
    </location>
</feature>
<feature type="transmembrane region" description="Helical" evidence="13">
    <location>
        <begin position="88"/>
        <end position="111"/>
    </location>
</feature>
<comment type="subcellular location">
    <subcellularLocation>
        <location evidence="2">Cell membrane</location>
        <topology evidence="2">Multi-pass membrane protein</topology>
    </subcellularLocation>
</comment>
<keyword evidence="7" id="KW-1003">Cell membrane</keyword>
<dbReference type="InterPro" id="IPR050222">
    <property type="entry name" value="MATE_MdtK"/>
</dbReference>
<accession>A0ABR7JR06</accession>
<dbReference type="PANTHER" id="PTHR43298:SF2">
    <property type="entry name" value="FMN_FAD EXPORTER YEEO-RELATED"/>
    <property type="match status" value="1"/>
</dbReference>
<evidence type="ECO:0000256" key="6">
    <source>
        <dbReference type="ARBA" id="ARBA00022449"/>
    </source>
</evidence>
<comment type="caution">
    <text evidence="14">The sequence shown here is derived from an EMBL/GenBank/DDBJ whole genome shotgun (WGS) entry which is preliminary data.</text>
</comment>
<proteinExistence type="inferred from homology"/>
<keyword evidence="11 13" id="KW-0472">Membrane</keyword>
<dbReference type="PIRSF" id="PIRSF006603">
    <property type="entry name" value="DinF"/>
    <property type="match status" value="1"/>
</dbReference>
<feature type="transmembrane region" description="Helical" evidence="13">
    <location>
        <begin position="163"/>
        <end position="186"/>
    </location>
</feature>
<dbReference type="CDD" id="cd13138">
    <property type="entry name" value="MATE_yoeA_like"/>
    <property type="match status" value="1"/>
</dbReference>
<evidence type="ECO:0000256" key="10">
    <source>
        <dbReference type="ARBA" id="ARBA00023065"/>
    </source>
</evidence>
<dbReference type="InterPro" id="IPR048279">
    <property type="entry name" value="MdtK-like"/>
</dbReference>
<keyword evidence="5" id="KW-0813">Transport</keyword>
<feature type="transmembrane region" description="Helical" evidence="13">
    <location>
        <begin position="411"/>
        <end position="434"/>
    </location>
</feature>